<proteinExistence type="predicted"/>
<organism evidence="1">
    <name type="scientific">sediment metagenome</name>
    <dbReference type="NCBI Taxonomy" id="749907"/>
    <lineage>
        <taxon>unclassified sequences</taxon>
        <taxon>metagenomes</taxon>
        <taxon>ecological metagenomes</taxon>
    </lineage>
</organism>
<comment type="caution">
    <text evidence="1">The sequence shown here is derived from an EMBL/GenBank/DDBJ whole genome shotgun (WGS) entry which is preliminary data.</text>
</comment>
<reference evidence="1" key="2">
    <citation type="journal article" date="2011" name="Microb. Ecol.">
        <title>Taxonomic and Functional Metagenomic Profiling of the Microbial Community in the Anoxic Sediment of a Sub-saline Shallow Lake (Laguna de Carrizo, Central Spain).</title>
        <authorList>
            <person name="Ferrer M."/>
            <person name="Guazzaroni M.E."/>
            <person name="Richter M."/>
            <person name="Garcia-Salamanca A."/>
            <person name="Yarza P."/>
            <person name="Suarez-Suarez A."/>
            <person name="Solano J."/>
            <person name="Alcaide M."/>
            <person name="van Dillewijn P."/>
            <person name="Molina-Henares M.A."/>
            <person name="Lopez-Cortes N."/>
            <person name="Al-Ramahi Y."/>
            <person name="Guerrero C."/>
            <person name="Acosta A."/>
            <person name="de Eugenio L.I."/>
            <person name="Martinez V."/>
            <person name="Marques S."/>
            <person name="Rojo F."/>
            <person name="Santero E."/>
            <person name="Genilloud O."/>
            <person name="Perez-Perez J."/>
            <person name="Rossello-Mora R."/>
            <person name="Ramos J.L."/>
        </authorList>
    </citation>
    <scope>NUCLEOTIDE SEQUENCE</scope>
</reference>
<evidence type="ECO:0000313" key="1">
    <source>
        <dbReference type="EMBL" id="EFK95335.1"/>
    </source>
</evidence>
<name>D9PM78_9ZZZZ</name>
<dbReference type="AlphaFoldDB" id="D9PM78"/>
<reference evidence="1" key="1">
    <citation type="submission" date="2010-07" db="EMBL/GenBank/DDBJ databases">
        <authorList>
            <consortium name="CONSOLIDER consortium CSD2007-00005"/>
            <person name="Guazzaroni M.-E."/>
            <person name="Richter M."/>
            <person name="Garcia-Salamanca A."/>
            <person name="Yarza P."/>
            <person name="Ferrer M."/>
        </authorList>
    </citation>
    <scope>NUCLEOTIDE SEQUENCE</scope>
</reference>
<dbReference type="EMBL" id="ADZX01000803">
    <property type="protein sequence ID" value="EFK95335.1"/>
    <property type="molecule type" value="Genomic_DNA"/>
</dbReference>
<accession>D9PM78</accession>
<feature type="non-terminal residue" evidence="1">
    <location>
        <position position="1"/>
    </location>
</feature>
<protein>
    <submittedName>
        <fullName evidence="1">Secreted protein</fullName>
    </submittedName>
</protein>
<sequence length="51" mass="4799">ESTVIVAVTGLGVAFAAVATVGAVLAAVTVTLTPADVVTAPALSVAFAVSE</sequence>
<gene>
    <name evidence="1" type="ORF">LDC_2656</name>
</gene>